<dbReference type="Proteomes" id="UP001358586">
    <property type="component" value="Chromosome 13"/>
</dbReference>
<dbReference type="EMBL" id="JARKNE010000013">
    <property type="protein sequence ID" value="KAK5772695.1"/>
    <property type="molecule type" value="Genomic_DNA"/>
</dbReference>
<sequence length="103" mass="11347">MNSSANLIKDELKGTTDSAASVYNVVQQSYLLSGLQLNASKCELFVAGVSQKELALMTTCKRFKVGRLPVRILDRIQGWSTKHLGYASRLQLIKAVILSVQAY</sequence>
<organism evidence="1 2">
    <name type="scientific">Gossypium arboreum</name>
    <name type="common">Tree cotton</name>
    <name type="synonym">Gossypium nanking</name>
    <dbReference type="NCBI Taxonomy" id="29729"/>
    <lineage>
        <taxon>Eukaryota</taxon>
        <taxon>Viridiplantae</taxon>
        <taxon>Streptophyta</taxon>
        <taxon>Embryophyta</taxon>
        <taxon>Tracheophyta</taxon>
        <taxon>Spermatophyta</taxon>
        <taxon>Magnoliopsida</taxon>
        <taxon>eudicotyledons</taxon>
        <taxon>Gunneridae</taxon>
        <taxon>Pentapetalae</taxon>
        <taxon>rosids</taxon>
        <taxon>malvids</taxon>
        <taxon>Malvales</taxon>
        <taxon>Malvaceae</taxon>
        <taxon>Malvoideae</taxon>
        <taxon>Gossypium</taxon>
    </lineage>
</organism>
<comment type="caution">
    <text evidence="1">The sequence shown here is derived from an EMBL/GenBank/DDBJ whole genome shotgun (WGS) entry which is preliminary data.</text>
</comment>
<name>A0ABR0MHZ2_GOSAR</name>
<evidence type="ECO:0000313" key="2">
    <source>
        <dbReference type="Proteomes" id="UP001358586"/>
    </source>
</evidence>
<reference evidence="1 2" key="1">
    <citation type="submission" date="2023-03" db="EMBL/GenBank/DDBJ databases">
        <title>WGS of Gossypium arboreum.</title>
        <authorList>
            <person name="Yu D."/>
        </authorList>
    </citation>
    <scope>NUCLEOTIDE SEQUENCE [LARGE SCALE GENOMIC DNA]</scope>
    <source>
        <tissue evidence="1">Leaf</tissue>
    </source>
</reference>
<protein>
    <recommendedName>
        <fullName evidence="3">Reverse transcriptase</fullName>
    </recommendedName>
</protein>
<proteinExistence type="predicted"/>
<evidence type="ECO:0000313" key="1">
    <source>
        <dbReference type="EMBL" id="KAK5772695.1"/>
    </source>
</evidence>
<evidence type="ECO:0008006" key="3">
    <source>
        <dbReference type="Google" id="ProtNLM"/>
    </source>
</evidence>
<accession>A0ABR0MHZ2</accession>
<keyword evidence="2" id="KW-1185">Reference proteome</keyword>
<gene>
    <name evidence="1" type="ORF">PVK06_048989</name>
</gene>